<dbReference type="EMBL" id="CADCUK010000162">
    <property type="protein sequence ID" value="CAA9385752.1"/>
    <property type="molecule type" value="Genomic_DNA"/>
</dbReference>
<dbReference type="AlphaFoldDB" id="A0A6J4NF87"/>
<dbReference type="InterPro" id="IPR036653">
    <property type="entry name" value="CinA-like_C"/>
</dbReference>
<dbReference type="NCBIfam" id="TIGR00199">
    <property type="entry name" value="PncC_domain"/>
    <property type="match status" value="1"/>
</dbReference>
<sequence>MGNSVVVPHRDPTKHVNEIAELANQHGFRVGAAESLTGGAVSSALARGEGAADWYHGSVVSYSPTVKYDLLGVTPGPLVTERCAVEMVTGAAKVLEVDAAVSTTGAGGPGPEEDKPAGTVHVALYVRGEITTHELHLDGDPGEVVEGATEKSLGLLLQAMRVAVPAADE</sequence>
<name>A0A6J4NF87_9ACTN</name>
<protein>
    <recommendedName>
        <fullName evidence="1">CinA C-terminal domain-containing protein</fullName>
    </recommendedName>
</protein>
<dbReference type="InterPro" id="IPR008136">
    <property type="entry name" value="CinA_C"/>
</dbReference>
<organism evidence="2">
    <name type="scientific">uncultured Nocardioidaceae bacterium</name>
    <dbReference type="NCBI Taxonomy" id="253824"/>
    <lineage>
        <taxon>Bacteria</taxon>
        <taxon>Bacillati</taxon>
        <taxon>Actinomycetota</taxon>
        <taxon>Actinomycetes</taxon>
        <taxon>Propionibacteriales</taxon>
        <taxon>Nocardioidaceae</taxon>
        <taxon>environmental samples</taxon>
    </lineage>
</organism>
<gene>
    <name evidence="2" type="ORF">AVDCRST_MAG47-2531</name>
</gene>
<accession>A0A6J4NF87</accession>
<dbReference type="Pfam" id="PF02464">
    <property type="entry name" value="CinA"/>
    <property type="match status" value="1"/>
</dbReference>
<feature type="domain" description="CinA C-terminal" evidence="1">
    <location>
        <begin position="15"/>
        <end position="159"/>
    </location>
</feature>
<proteinExistence type="predicted"/>
<evidence type="ECO:0000313" key="2">
    <source>
        <dbReference type="EMBL" id="CAA9385752.1"/>
    </source>
</evidence>
<dbReference type="SUPFAM" id="SSF142433">
    <property type="entry name" value="CinA-like"/>
    <property type="match status" value="1"/>
</dbReference>
<evidence type="ECO:0000259" key="1">
    <source>
        <dbReference type="Pfam" id="PF02464"/>
    </source>
</evidence>
<reference evidence="2" key="1">
    <citation type="submission" date="2020-02" db="EMBL/GenBank/DDBJ databases">
        <authorList>
            <person name="Meier V. D."/>
        </authorList>
    </citation>
    <scope>NUCLEOTIDE SEQUENCE</scope>
    <source>
        <strain evidence="2">AVDCRST_MAG47</strain>
    </source>
</reference>
<dbReference type="Gene3D" id="3.90.950.20">
    <property type="entry name" value="CinA-like"/>
    <property type="match status" value="1"/>
</dbReference>